<dbReference type="EMBL" id="CP147404">
    <property type="protein sequence ID" value="WXB94922.1"/>
    <property type="molecule type" value="Genomic_DNA"/>
</dbReference>
<evidence type="ECO:0000313" key="1">
    <source>
        <dbReference type="EMBL" id="WXB94922.1"/>
    </source>
</evidence>
<sequence length="104" mass="12758">MVQEEKTAYYIQLANGEIMRTSTVSPWNFRIYATDEEITQLRELFDANYAMEWEGFFRAHVPYVQYHFDRPNDRYDDNLKKIYEMIYELGDEEAKAYIKDMWRM</sequence>
<accession>A0ABZ2NBD4</accession>
<dbReference type="GO" id="GO:0016787">
    <property type="term" value="F:hydrolase activity"/>
    <property type="evidence" value="ECO:0007669"/>
    <property type="project" value="UniProtKB-KW"/>
</dbReference>
<organism evidence="1 2">
    <name type="scientific">Bacillus kandeliae</name>
    <dbReference type="NCBI Taxonomy" id="3129297"/>
    <lineage>
        <taxon>Bacteria</taxon>
        <taxon>Bacillati</taxon>
        <taxon>Bacillota</taxon>
        <taxon>Bacilli</taxon>
        <taxon>Bacillales</taxon>
        <taxon>Bacillaceae</taxon>
        <taxon>Bacillus</taxon>
    </lineage>
</organism>
<keyword evidence="2" id="KW-1185">Reference proteome</keyword>
<evidence type="ECO:0000313" key="2">
    <source>
        <dbReference type="Proteomes" id="UP001387364"/>
    </source>
</evidence>
<protein>
    <submittedName>
        <fullName evidence="1">Hydrolase</fullName>
    </submittedName>
</protein>
<dbReference type="Proteomes" id="UP001387364">
    <property type="component" value="Chromosome"/>
</dbReference>
<keyword evidence="1" id="KW-0378">Hydrolase</keyword>
<gene>
    <name evidence="1" type="ORF">WDJ61_14100</name>
</gene>
<name>A0ABZ2NBD4_9BACI</name>
<dbReference type="RefSeq" id="WP_338754804.1">
    <property type="nucleotide sequence ID" value="NZ_CP147404.1"/>
</dbReference>
<reference evidence="1 2" key="1">
    <citation type="submission" date="2024-02" db="EMBL/GenBank/DDBJ databases">
        <title>Seven novel Bacillus-like species.</title>
        <authorList>
            <person name="Liu G."/>
        </authorList>
    </citation>
    <scope>NUCLEOTIDE SEQUENCE [LARGE SCALE GENOMIC DNA]</scope>
    <source>
        <strain evidence="1 2">FJAT-52991</strain>
    </source>
</reference>
<proteinExistence type="predicted"/>